<dbReference type="SUPFAM" id="SSF48452">
    <property type="entry name" value="TPR-like"/>
    <property type="match status" value="3"/>
</dbReference>
<dbReference type="OrthoDB" id="9766710at2"/>
<feature type="repeat" description="TPR" evidence="3">
    <location>
        <begin position="400"/>
        <end position="433"/>
    </location>
</feature>
<dbReference type="SMART" id="SM00028">
    <property type="entry name" value="TPR"/>
    <property type="match status" value="6"/>
</dbReference>
<keyword evidence="1" id="KW-0677">Repeat</keyword>
<evidence type="ECO:0000256" key="2">
    <source>
        <dbReference type="ARBA" id="ARBA00022803"/>
    </source>
</evidence>
<evidence type="ECO:0000256" key="1">
    <source>
        <dbReference type="ARBA" id="ARBA00022737"/>
    </source>
</evidence>
<protein>
    <submittedName>
        <fullName evidence="5">Tetratricopeptide repeat protein</fullName>
    </submittedName>
</protein>
<feature type="repeat" description="TPR" evidence="3">
    <location>
        <begin position="469"/>
        <end position="502"/>
    </location>
</feature>
<dbReference type="InterPro" id="IPR013105">
    <property type="entry name" value="TPR_2"/>
</dbReference>
<name>A0A3T0N8B2_9RHOB</name>
<keyword evidence="6" id="KW-1185">Reference proteome</keyword>
<sequence>MTFPFRRAATAAIALSLAFGAVAPVAAQEPSGPYLAGRAATYDSDFAAAADYYTRALVRDPQNAVLMESVVFAQTALGQLNRALPVAQRMWDEGINSQIANMVMVGGFTQAQDYRALMDRDLESQGIGPLVDGLVTAWAQMGAGNVTQALDAFDTVAEDDGLRLFALYHRALALASIGDFEASEAMFAANDNRLAKITRRAVLARVQVLSQLGHNDQAMTFLTTVFGSHLDPALTVIFDRLAADETLPFIQAASVTDGIAEVFYTVASALSGEAADDYVLVYARMASVLSPDHMDSVLLSAELLEKLGRYELSVATYKQVQPGHPDFHAAEMGRAEALRRAAKPDAAIEVLEQLTREFPDQANVYSSLGDLLRQQEDYARAVEAYDTALSILDQDSASNWFILYARGISLERLQQWDRAEADFRAALALNPDRPEVLNYLGYSLVEKQIKLDEALSMIERAVAARPESGFIRDSLGWVLYRLGRYDEATDHMERAVALMPVDPVVNDHLGDVFWAVGRYLEAEFQWKRALSFVDPEDTDSEADPDRIRRKLEIGLDQVLIEEGADPLKMANDG</sequence>
<dbReference type="AlphaFoldDB" id="A0A3T0N8B2"/>
<gene>
    <name evidence="5" type="ORF">EBB79_02050</name>
</gene>
<organism evidence="5 6">
    <name type="scientific">Parasedimentitalea marina</name>
    <dbReference type="NCBI Taxonomy" id="2483033"/>
    <lineage>
        <taxon>Bacteria</taxon>
        <taxon>Pseudomonadati</taxon>
        <taxon>Pseudomonadota</taxon>
        <taxon>Alphaproteobacteria</taxon>
        <taxon>Rhodobacterales</taxon>
        <taxon>Paracoccaceae</taxon>
        <taxon>Parasedimentitalea</taxon>
    </lineage>
</organism>
<accession>A0A3T0N8B2</accession>
<dbReference type="PANTHER" id="PTHR12558:SF13">
    <property type="entry name" value="CELL DIVISION CYCLE PROTEIN 27 HOMOLOG"/>
    <property type="match status" value="1"/>
</dbReference>
<dbReference type="Proteomes" id="UP000283063">
    <property type="component" value="Chromosome"/>
</dbReference>
<dbReference type="Pfam" id="PF13432">
    <property type="entry name" value="TPR_16"/>
    <property type="match status" value="3"/>
</dbReference>
<feature type="repeat" description="TPR" evidence="3">
    <location>
        <begin position="362"/>
        <end position="395"/>
    </location>
</feature>
<dbReference type="EMBL" id="CP033219">
    <property type="protein sequence ID" value="AZV80258.1"/>
    <property type="molecule type" value="Genomic_DNA"/>
</dbReference>
<proteinExistence type="predicted"/>
<evidence type="ECO:0000313" key="6">
    <source>
        <dbReference type="Proteomes" id="UP000283063"/>
    </source>
</evidence>
<keyword evidence="2 3" id="KW-0802">TPR repeat</keyword>
<keyword evidence="4" id="KW-0732">Signal</keyword>
<feature type="signal peptide" evidence="4">
    <location>
        <begin position="1"/>
        <end position="27"/>
    </location>
</feature>
<feature type="chain" id="PRO_5019160235" evidence="4">
    <location>
        <begin position="28"/>
        <end position="573"/>
    </location>
</feature>
<evidence type="ECO:0000256" key="3">
    <source>
        <dbReference type="PROSITE-ProRule" id="PRU00339"/>
    </source>
</evidence>
<dbReference type="Pfam" id="PF07719">
    <property type="entry name" value="TPR_2"/>
    <property type="match status" value="1"/>
</dbReference>
<dbReference type="RefSeq" id="WP_127747236.1">
    <property type="nucleotide sequence ID" value="NZ_CP033219.1"/>
</dbReference>
<reference evidence="5 6" key="1">
    <citation type="submission" date="2018-10" db="EMBL/GenBank/DDBJ databases">
        <title>Parasedimentitalea marina sp. nov., a psychrophilic bacterium isolated from deep seawater of the New Britain Trench.</title>
        <authorList>
            <person name="Cao J."/>
        </authorList>
    </citation>
    <scope>NUCLEOTIDE SEQUENCE [LARGE SCALE GENOMIC DNA]</scope>
    <source>
        <strain evidence="5 6">W43</strain>
    </source>
</reference>
<dbReference type="Gene3D" id="1.25.40.10">
    <property type="entry name" value="Tetratricopeptide repeat domain"/>
    <property type="match status" value="2"/>
</dbReference>
<evidence type="ECO:0000313" key="5">
    <source>
        <dbReference type="EMBL" id="AZV80258.1"/>
    </source>
</evidence>
<dbReference type="PANTHER" id="PTHR12558">
    <property type="entry name" value="CELL DIVISION CYCLE 16,23,27"/>
    <property type="match status" value="1"/>
</dbReference>
<dbReference type="InterPro" id="IPR019734">
    <property type="entry name" value="TPR_rpt"/>
</dbReference>
<dbReference type="PROSITE" id="PS50005">
    <property type="entry name" value="TPR"/>
    <property type="match status" value="3"/>
</dbReference>
<evidence type="ECO:0000256" key="4">
    <source>
        <dbReference type="SAM" id="SignalP"/>
    </source>
</evidence>
<dbReference type="KEGG" id="sedi:EBB79_02050"/>
<dbReference type="InterPro" id="IPR011990">
    <property type="entry name" value="TPR-like_helical_dom_sf"/>
</dbReference>